<evidence type="ECO:0000313" key="5">
    <source>
        <dbReference type="EMBL" id="EPD30377.1"/>
    </source>
</evidence>
<evidence type="ECO:0000256" key="1">
    <source>
        <dbReference type="ARBA" id="ARBA00022679"/>
    </source>
</evidence>
<dbReference type="OrthoDB" id="9808424at2"/>
<evidence type="ECO:0000259" key="4">
    <source>
        <dbReference type="SMART" id="SM00563"/>
    </source>
</evidence>
<dbReference type="SMART" id="SM00563">
    <property type="entry name" value="PlsC"/>
    <property type="match status" value="1"/>
</dbReference>
<dbReference type="CDD" id="cd07989">
    <property type="entry name" value="LPLAT_AGPAT-like"/>
    <property type="match status" value="1"/>
</dbReference>
<dbReference type="EMBL" id="AGWN01000001">
    <property type="protein sequence ID" value="EPD30377.1"/>
    <property type="molecule type" value="Genomic_DNA"/>
</dbReference>
<dbReference type="GO" id="GO:0006654">
    <property type="term" value="P:phosphatidic acid biosynthetic process"/>
    <property type="evidence" value="ECO:0007669"/>
    <property type="project" value="TreeGrafter"/>
</dbReference>
<evidence type="ECO:0000256" key="3">
    <source>
        <dbReference type="SAM" id="MobiDB-lite"/>
    </source>
</evidence>
<name>A0A9W5RDJ2_9ACTO</name>
<feature type="compositionally biased region" description="Basic and acidic residues" evidence="3">
    <location>
        <begin position="261"/>
        <end position="271"/>
    </location>
</feature>
<feature type="domain" description="Phospholipid/glycerol acyltransferase" evidence="4">
    <location>
        <begin position="34"/>
        <end position="153"/>
    </location>
</feature>
<comment type="caution">
    <text evidence="5">The sequence shown here is derived from an EMBL/GenBank/DDBJ whole genome shotgun (WGS) entry which is preliminary data.</text>
</comment>
<feature type="region of interest" description="Disordered" evidence="3">
    <location>
        <begin position="230"/>
        <end position="271"/>
    </location>
</feature>
<dbReference type="Proteomes" id="UP000014387">
    <property type="component" value="Unassembled WGS sequence"/>
</dbReference>
<accession>A0A9W5RDJ2</accession>
<proteinExistence type="predicted"/>
<dbReference type="Pfam" id="PF01553">
    <property type="entry name" value="Acyltransferase"/>
    <property type="match status" value="1"/>
</dbReference>
<protein>
    <submittedName>
        <fullName evidence="5">1-acylglycerol-3-phosphate O-acyltransferase</fullName>
    </submittedName>
</protein>
<keyword evidence="6" id="KW-1185">Reference proteome</keyword>
<keyword evidence="2" id="KW-0012">Acyltransferase</keyword>
<dbReference type="RefSeq" id="WP_016443489.1">
    <property type="nucleotide sequence ID" value="NZ_KE150266.1"/>
</dbReference>
<dbReference type="InterPro" id="IPR002123">
    <property type="entry name" value="Plipid/glycerol_acylTrfase"/>
</dbReference>
<organism evidence="5 6">
    <name type="scientific">Gleimia europaea ACS-120-V-Col10b</name>
    <dbReference type="NCBI Taxonomy" id="883069"/>
    <lineage>
        <taxon>Bacteria</taxon>
        <taxon>Bacillati</taxon>
        <taxon>Actinomycetota</taxon>
        <taxon>Actinomycetes</taxon>
        <taxon>Actinomycetales</taxon>
        <taxon>Actinomycetaceae</taxon>
        <taxon>Gleimia</taxon>
    </lineage>
</organism>
<evidence type="ECO:0000256" key="2">
    <source>
        <dbReference type="ARBA" id="ARBA00023315"/>
    </source>
</evidence>
<dbReference type="GO" id="GO:0003841">
    <property type="term" value="F:1-acylglycerol-3-phosphate O-acyltransferase activity"/>
    <property type="evidence" value="ECO:0007669"/>
    <property type="project" value="TreeGrafter"/>
</dbReference>
<dbReference type="PANTHER" id="PTHR10434">
    <property type="entry name" value="1-ACYL-SN-GLYCEROL-3-PHOSPHATE ACYLTRANSFERASE"/>
    <property type="match status" value="1"/>
</dbReference>
<sequence length="271" mass="29304">MLYQVLKTGFGPLLKAFYRPWIRGKENIPATGAAILASNHLAVFDSVFLPLMIDREVVFMGKSDYFTGKGLKGKATAKFMRAVGTIPVDRSSGKAAEAALHTGLARLQENELFGIYPEGTRSPDGKLYRGKVGVARLALESGAPVIPVAMIGTNIAQPIGQKIPSRHRVGIVIGEPLDFSRYRGLAKDRYTLRAVTDEIMYNLMTLSGQEYVDLYAADVKAQLAKEGKFAGPVPAGAKAPGGREVPDVSVPEPTEADEVVDLSKKLKEEKD</sequence>
<keyword evidence="1" id="KW-0808">Transferase</keyword>
<gene>
    <name evidence="5" type="ORF">HMPREF9238_00115</name>
</gene>
<feature type="compositionally biased region" description="Low complexity" evidence="3">
    <location>
        <begin position="230"/>
        <end position="242"/>
    </location>
</feature>
<evidence type="ECO:0000313" key="6">
    <source>
        <dbReference type="Proteomes" id="UP000014387"/>
    </source>
</evidence>
<dbReference type="AlphaFoldDB" id="A0A9W5RDJ2"/>
<dbReference type="GO" id="GO:0005886">
    <property type="term" value="C:plasma membrane"/>
    <property type="evidence" value="ECO:0007669"/>
    <property type="project" value="TreeGrafter"/>
</dbReference>
<reference evidence="5 6" key="1">
    <citation type="submission" date="2013-05" db="EMBL/GenBank/DDBJ databases">
        <title>The Genome Sequence of Actinomyces europaeus ACS-120-V-COL10B.</title>
        <authorList>
            <consortium name="The Broad Institute Genomics Platform"/>
            <person name="Earl A."/>
            <person name="Ward D."/>
            <person name="Feldgarden M."/>
            <person name="Gevers D."/>
            <person name="Saerens B."/>
            <person name="Vaneechoutte M."/>
            <person name="Walker B."/>
            <person name="Young S."/>
            <person name="Zeng Q."/>
            <person name="Gargeya S."/>
            <person name="Fitzgerald M."/>
            <person name="Haas B."/>
            <person name="Abouelleil A."/>
            <person name="Allen A.W."/>
            <person name="Alvarado L."/>
            <person name="Arachchi H.M."/>
            <person name="Berlin A.M."/>
            <person name="Chapman S.B."/>
            <person name="Gainer-Dewar J."/>
            <person name="Goldberg J."/>
            <person name="Griggs A."/>
            <person name="Gujja S."/>
            <person name="Hansen M."/>
            <person name="Howarth C."/>
            <person name="Imamovic A."/>
            <person name="Ireland A."/>
            <person name="Larimer J."/>
            <person name="McCowan C."/>
            <person name="Murphy C."/>
            <person name="Pearson M."/>
            <person name="Poon T.W."/>
            <person name="Priest M."/>
            <person name="Roberts A."/>
            <person name="Saif S."/>
            <person name="Shea T."/>
            <person name="Sisk P."/>
            <person name="Sykes S."/>
            <person name="Wortman J."/>
            <person name="Nusbaum C."/>
            <person name="Birren B."/>
        </authorList>
    </citation>
    <scope>NUCLEOTIDE SEQUENCE [LARGE SCALE GENOMIC DNA]</scope>
    <source>
        <strain evidence="5 6">ACS-120-V-Col10b</strain>
    </source>
</reference>
<dbReference type="PANTHER" id="PTHR10434:SF11">
    <property type="entry name" value="1-ACYL-SN-GLYCEROL-3-PHOSPHATE ACYLTRANSFERASE"/>
    <property type="match status" value="1"/>
</dbReference>
<dbReference type="SUPFAM" id="SSF69593">
    <property type="entry name" value="Glycerol-3-phosphate (1)-acyltransferase"/>
    <property type="match status" value="1"/>
</dbReference>